<evidence type="ECO:0000256" key="1">
    <source>
        <dbReference type="ARBA" id="ARBA00004370"/>
    </source>
</evidence>
<evidence type="ECO:0000256" key="2">
    <source>
        <dbReference type="ARBA" id="ARBA00023224"/>
    </source>
</evidence>
<name>A0ABT0NB25_9GAMM</name>
<protein>
    <submittedName>
        <fullName evidence="7">Methyl-accepting chemotaxis protein</fullName>
    </submittedName>
</protein>
<dbReference type="PROSITE" id="PS50111">
    <property type="entry name" value="CHEMOTAXIS_TRANSDUC_2"/>
    <property type="match status" value="1"/>
</dbReference>
<keyword evidence="2 4" id="KW-0807">Transducer</keyword>
<comment type="subcellular location">
    <subcellularLocation>
        <location evidence="1">Membrane</location>
    </subcellularLocation>
</comment>
<dbReference type="PANTHER" id="PTHR32089">
    <property type="entry name" value="METHYL-ACCEPTING CHEMOTAXIS PROTEIN MCPB"/>
    <property type="match status" value="1"/>
</dbReference>
<gene>
    <name evidence="7" type="ORF">L2725_17585</name>
</gene>
<accession>A0ABT0NB25</accession>
<dbReference type="InterPro" id="IPR004090">
    <property type="entry name" value="Chemotax_Me-accpt_rcpt"/>
</dbReference>
<dbReference type="Gene3D" id="1.10.287.950">
    <property type="entry name" value="Methyl-accepting chemotaxis protein"/>
    <property type="match status" value="1"/>
</dbReference>
<evidence type="ECO:0000256" key="5">
    <source>
        <dbReference type="SAM" id="Coils"/>
    </source>
</evidence>
<dbReference type="PANTHER" id="PTHR32089:SF112">
    <property type="entry name" value="LYSOZYME-LIKE PROTEIN-RELATED"/>
    <property type="match status" value="1"/>
</dbReference>
<feature type="domain" description="Methyl-accepting transducer" evidence="6">
    <location>
        <begin position="1"/>
        <end position="131"/>
    </location>
</feature>
<keyword evidence="8" id="KW-1185">Reference proteome</keyword>
<sequence>MLKDNQAIAEQTNMLALNAAIEAARAGEMGRGFAVVADEVRALATRSGNNSNLAQDVLSELAAQAEVLQQLEPESPLTTVDTRQSQAVLQHLTSELDNLSQALESMNRSAKLSEQQTESVPQIHPAAGELQAELARWDKQISSEATQATAATELRAQR</sequence>
<dbReference type="SUPFAM" id="SSF58104">
    <property type="entry name" value="Methyl-accepting chemotaxis protein (MCP) signaling domain"/>
    <property type="match status" value="1"/>
</dbReference>
<evidence type="ECO:0000313" key="8">
    <source>
        <dbReference type="Proteomes" id="UP001202831"/>
    </source>
</evidence>
<comment type="caution">
    <text evidence="7">The sequence shown here is derived from an EMBL/GenBank/DDBJ whole genome shotgun (WGS) entry which is preliminary data.</text>
</comment>
<proteinExistence type="inferred from homology"/>
<organism evidence="7 8">
    <name type="scientific">Shewanella corallii</name>
    <dbReference type="NCBI Taxonomy" id="560080"/>
    <lineage>
        <taxon>Bacteria</taxon>
        <taxon>Pseudomonadati</taxon>
        <taxon>Pseudomonadota</taxon>
        <taxon>Gammaproteobacteria</taxon>
        <taxon>Alteromonadales</taxon>
        <taxon>Shewanellaceae</taxon>
        <taxon>Shewanella</taxon>
    </lineage>
</organism>
<feature type="coiled-coil region" evidence="5">
    <location>
        <begin position="89"/>
        <end position="116"/>
    </location>
</feature>
<evidence type="ECO:0000256" key="3">
    <source>
        <dbReference type="ARBA" id="ARBA00029447"/>
    </source>
</evidence>
<dbReference type="EMBL" id="JAKIKT010000007">
    <property type="protein sequence ID" value="MCL2915570.1"/>
    <property type="molecule type" value="Genomic_DNA"/>
</dbReference>
<dbReference type="PRINTS" id="PR00260">
    <property type="entry name" value="CHEMTRNSDUCR"/>
</dbReference>
<reference evidence="7 8" key="1">
    <citation type="submission" date="2022-01" db="EMBL/GenBank/DDBJ databases">
        <title>Whole genome-based taxonomy of the Shewanellaceae.</title>
        <authorList>
            <person name="Martin-Rodriguez A.J."/>
        </authorList>
    </citation>
    <scope>NUCLEOTIDE SEQUENCE [LARGE SCALE GENOMIC DNA]</scope>
    <source>
        <strain evidence="7 8">DSM 21332</strain>
    </source>
</reference>
<dbReference type="InterPro" id="IPR004089">
    <property type="entry name" value="MCPsignal_dom"/>
</dbReference>
<dbReference type="Proteomes" id="UP001202831">
    <property type="component" value="Unassembled WGS sequence"/>
</dbReference>
<dbReference type="Pfam" id="PF00015">
    <property type="entry name" value="MCPsignal"/>
    <property type="match status" value="1"/>
</dbReference>
<keyword evidence="5" id="KW-0175">Coiled coil</keyword>
<evidence type="ECO:0000313" key="7">
    <source>
        <dbReference type="EMBL" id="MCL2915570.1"/>
    </source>
</evidence>
<comment type="similarity">
    <text evidence="3">Belongs to the methyl-accepting chemotaxis (MCP) protein family.</text>
</comment>
<evidence type="ECO:0000256" key="4">
    <source>
        <dbReference type="PROSITE-ProRule" id="PRU00284"/>
    </source>
</evidence>
<evidence type="ECO:0000259" key="6">
    <source>
        <dbReference type="PROSITE" id="PS50111"/>
    </source>
</evidence>